<evidence type="ECO:0000256" key="2">
    <source>
        <dbReference type="ARBA" id="ARBA00022490"/>
    </source>
</evidence>
<dbReference type="InterPro" id="IPR050078">
    <property type="entry name" value="Ribosomal_L11_MeTrfase_PrmA"/>
</dbReference>
<dbReference type="Gene3D" id="3.40.50.150">
    <property type="entry name" value="Vaccinia Virus protein VP39"/>
    <property type="match status" value="1"/>
</dbReference>
<dbReference type="EC" id="2.1.1.-" evidence="6"/>
<dbReference type="GO" id="GO:0016279">
    <property type="term" value="F:protein-lysine N-methyltransferase activity"/>
    <property type="evidence" value="ECO:0007669"/>
    <property type="project" value="RHEA"/>
</dbReference>
<dbReference type="Proteomes" id="UP000327236">
    <property type="component" value="Unassembled WGS sequence"/>
</dbReference>
<organism evidence="7 8">
    <name type="scientific">Lactobacillus jensenii</name>
    <dbReference type="NCBI Taxonomy" id="109790"/>
    <lineage>
        <taxon>Bacteria</taxon>
        <taxon>Bacillati</taxon>
        <taxon>Bacillota</taxon>
        <taxon>Bacilli</taxon>
        <taxon>Lactobacillales</taxon>
        <taxon>Lactobacillaceae</taxon>
        <taxon>Lactobacillus</taxon>
    </lineage>
</organism>
<feature type="binding site" evidence="6">
    <location>
        <position position="206"/>
    </location>
    <ligand>
        <name>S-adenosyl-L-methionine</name>
        <dbReference type="ChEBI" id="CHEBI:59789"/>
    </ligand>
</feature>
<dbReference type="PIRSF" id="PIRSF000401">
    <property type="entry name" value="RPL11_MTase"/>
    <property type="match status" value="1"/>
</dbReference>
<evidence type="ECO:0000256" key="1">
    <source>
        <dbReference type="ARBA" id="ARBA00009741"/>
    </source>
</evidence>
<evidence type="ECO:0000256" key="5">
    <source>
        <dbReference type="ARBA" id="ARBA00022691"/>
    </source>
</evidence>
<protein>
    <recommendedName>
        <fullName evidence="6">Ribosomal protein L11 methyltransferase</fullName>
        <shortName evidence="6">L11 Mtase</shortName>
        <ecNumber evidence="6">2.1.1.-</ecNumber>
    </recommendedName>
</protein>
<dbReference type="PANTHER" id="PTHR43648">
    <property type="entry name" value="ELECTRON TRANSFER FLAVOPROTEIN BETA SUBUNIT LYSINE METHYLTRANSFERASE"/>
    <property type="match status" value="1"/>
</dbReference>
<comment type="similarity">
    <text evidence="1 6">Belongs to the methyltransferase superfamily. PrmA family.</text>
</comment>
<comment type="subcellular location">
    <subcellularLocation>
        <location evidence="6">Cytoplasm</location>
    </subcellularLocation>
</comment>
<dbReference type="Pfam" id="PF06325">
    <property type="entry name" value="PrmA"/>
    <property type="match status" value="1"/>
</dbReference>
<accession>A0A5N1IDC7</accession>
<comment type="caution">
    <text evidence="7">The sequence shown here is derived from an EMBL/GenBank/DDBJ whole genome shotgun (WGS) entry which is preliminary data.</text>
</comment>
<dbReference type="PANTHER" id="PTHR43648:SF1">
    <property type="entry name" value="ELECTRON TRANSFER FLAVOPROTEIN BETA SUBUNIT LYSINE METHYLTRANSFERASE"/>
    <property type="match status" value="1"/>
</dbReference>
<keyword evidence="7" id="KW-0687">Ribonucleoprotein</keyword>
<feature type="binding site" evidence="6">
    <location>
        <position position="184"/>
    </location>
    <ligand>
        <name>S-adenosyl-L-methionine</name>
        <dbReference type="ChEBI" id="CHEBI:59789"/>
    </ligand>
</feature>
<feature type="binding site" evidence="6">
    <location>
        <position position="248"/>
    </location>
    <ligand>
        <name>S-adenosyl-L-methionine</name>
        <dbReference type="ChEBI" id="CHEBI:59789"/>
    </ligand>
</feature>
<comment type="function">
    <text evidence="6">Methylates ribosomal protein L11.</text>
</comment>
<dbReference type="AlphaFoldDB" id="A0A5N1IDC7"/>
<evidence type="ECO:0000313" key="7">
    <source>
        <dbReference type="EMBL" id="KAA9323613.1"/>
    </source>
</evidence>
<proteinExistence type="inferred from homology"/>
<evidence type="ECO:0000256" key="4">
    <source>
        <dbReference type="ARBA" id="ARBA00022679"/>
    </source>
</evidence>
<sequence length="314" mass="35421">MKLLLIKLQTSHEIEDALTYFSQEEVKALGVEARKRSDFEQAGWANDSTVVDFNDIENLPEDMEFIAYFDQERDPDDLIKQYKSKLAELESYGFDTGKKEISYDYVQDEDWNKVWQKYYHVLNFSRHLAIVPEWENYQPEFPDQKVITLDPGLAFGTGGHTTTQLVMMALERSLTKPVKVLDVGTGSGILAIAASKLGAKSVLATDISDEAVTAANENIALNKLNNIEVIKANLLKDVDGKFDLILANILAEILFDLIPDLDKHLAPNGKVIFSGIDYLQAEKVKQRLADNGFSVKTTMQEGRWVCLLIERKPD</sequence>
<keyword evidence="4 6" id="KW-0808">Transferase</keyword>
<evidence type="ECO:0000313" key="8">
    <source>
        <dbReference type="Proteomes" id="UP000327236"/>
    </source>
</evidence>
<evidence type="ECO:0000256" key="6">
    <source>
        <dbReference type="HAMAP-Rule" id="MF_00735"/>
    </source>
</evidence>
<keyword evidence="2 6" id="KW-0963">Cytoplasm</keyword>
<gene>
    <name evidence="6" type="primary">prmA</name>
    <name evidence="7" type="ORF">F6H94_02320</name>
</gene>
<keyword evidence="5 6" id="KW-0949">S-adenosyl-L-methionine</keyword>
<dbReference type="InterPro" id="IPR029063">
    <property type="entry name" value="SAM-dependent_MTases_sf"/>
</dbReference>
<dbReference type="HAMAP" id="MF_00735">
    <property type="entry name" value="Methyltr_PrmA"/>
    <property type="match status" value="1"/>
</dbReference>
<name>A0A5N1IDC7_LACJE</name>
<keyword evidence="3 6" id="KW-0489">Methyltransferase</keyword>
<dbReference type="GO" id="GO:0005737">
    <property type="term" value="C:cytoplasm"/>
    <property type="evidence" value="ECO:0007669"/>
    <property type="project" value="UniProtKB-SubCell"/>
</dbReference>
<keyword evidence="7" id="KW-0689">Ribosomal protein</keyword>
<dbReference type="CDD" id="cd02440">
    <property type="entry name" value="AdoMet_MTases"/>
    <property type="match status" value="1"/>
</dbReference>
<comment type="catalytic activity">
    <reaction evidence="6">
        <text>L-lysyl-[protein] + 3 S-adenosyl-L-methionine = N(6),N(6),N(6)-trimethyl-L-lysyl-[protein] + 3 S-adenosyl-L-homocysteine + 3 H(+)</text>
        <dbReference type="Rhea" id="RHEA:54192"/>
        <dbReference type="Rhea" id="RHEA-COMP:9752"/>
        <dbReference type="Rhea" id="RHEA-COMP:13826"/>
        <dbReference type="ChEBI" id="CHEBI:15378"/>
        <dbReference type="ChEBI" id="CHEBI:29969"/>
        <dbReference type="ChEBI" id="CHEBI:57856"/>
        <dbReference type="ChEBI" id="CHEBI:59789"/>
        <dbReference type="ChEBI" id="CHEBI:61961"/>
    </reaction>
</comment>
<dbReference type="EMBL" id="VYWW01000007">
    <property type="protein sequence ID" value="KAA9323613.1"/>
    <property type="molecule type" value="Genomic_DNA"/>
</dbReference>
<evidence type="ECO:0000256" key="3">
    <source>
        <dbReference type="ARBA" id="ARBA00022603"/>
    </source>
</evidence>
<dbReference type="OrthoDB" id="9785995at2"/>
<dbReference type="GO" id="GO:0005840">
    <property type="term" value="C:ribosome"/>
    <property type="evidence" value="ECO:0007669"/>
    <property type="project" value="UniProtKB-KW"/>
</dbReference>
<dbReference type="InterPro" id="IPR004498">
    <property type="entry name" value="Ribosomal_PrmA_MeTrfase"/>
</dbReference>
<dbReference type="SUPFAM" id="SSF53335">
    <property type="entry name" value="S-adenosyl-L-methionine-dependent methyltransferases"/>
    <property type="match status" value="1"/>
</dbReference>
<dbReference type="RefSeq" id="WP_151141336.1">
    <property type="nucleotide sequence ID" value="NZ_VYWW01000007.1"/>
</dbReference>
<feature type="binding site" evidence="6">
    <location>
        <position position="163"/>
    </location>
    <ligand>
        <name>S-adenosyl-L-methionine</name>
        <dbReference type="ChEBI" id="CHEBI:59789"/>
    </ligand>
</feature>
<reference evidence="7 8" key="1">
    <citation type="submission" date="2019-09" db="EMBL/GenBank/DDBJ databases">
        <title>Draft genome sequence assemblies of isolates from the urinary tract.</title>
        <authorList>
            <person name="Mores C.R."/>
            <person name="Putonti C."/>
            <person name="Wolfe A.J."/>
        </authorList>
    </citation>
    <scope>NUCLEOTIDE SEQUENCE [LARGE SCALE GENOMIC DNA]</scope>
    <source>
        <strain evidence="7 8">UMB246</strain>
    </source>
</reference>
<dbReference type="NCBIfam" id="TIGR00406">
    <property type="entry name" value="prmA"/>
    <property type="match status" value="1"/>
</dbReference>
<dbReference type="GO" id="GO:0032259">
    <property type="term" value="P:methylation"/>
    <property type="evidence" value="ECO:0007669"/>
    <property type="project" value="UniProtKB-KW"/>
</dbReference>